<evidence type="ECO:0000256" key="2">
    <source>
        <dbReference type="ARBA" id="ARBA00022475"/>
    </source>
</evidence>
<reference evidence="8" key="1">
    <citation type="submission" date="2018-01" db="EMBL/GenBank/DDBJ databases">
        <authorList>
            <person name="Regsiter A."/>
            <person name="William W."/>
        </authorList>
    </citation>
    <scope>NUCLEOTIDE SEQUENCE</scope>
    <source>
        <strain evidence="8">TRIP AH-1</strain>
    </source>
</reference>
<dbReference type="PROSITE" id="PS50156">
    <property type="entry name" value="SSD"/>
    <property type="match status" value="1"/>
</dbReference>
<feature type="transmembrane region" description="Helical" evidence="6">
    <location>
        <begin position="305"/>
        <end position="334"/>
    </location>
</feature>
<gene>
    <name evidence="8" type="ORF">PITCH_A1100003</name>
</gene>
<dbReference type="AlphaFoldDB" id="A0A445MQZ5"/>
<dbReference type="PANTHER" id="PTHR33406">
    <property type="entry name" value="MEMBRANE PROTEIN MJ1562-RELATED"/>
    <property type="match status" value="1"/>
</dbReference>
<feature type="transmembrane region" description="Helical" evidence="6">
    <location>
        <begin position="636"/>
        <end position="656"/>
    </location>
</feature>
<accession>A0A445MQZ5</accession>
<dbReference type="Pfam" id="PF03176">
    <property type="entry name" value="MMPL"/>
    <property type="match status" value="1"/>
</dbReference>
<dbReference type="Gene3D" id="1.20.1640.10">
    <property type="entry name" value="Multidrug efflux transporter AcrB transmembrane domain"/>
    <property type="match status" value="2"/>
</dbReference>
<feature type="transmembrane region" description="Helical" evidence="6">
    <location>
        <begin position="400"/>
        <end position="417"/>
    </location>
</feature>
<keyword evidence="4 6" id="KW-1133">Transmembrane helix</keyword>
<dbReference type="InterPro" id="IPR000731">
    <property type="entry name" value="SSD"/>
</dbReference>
<keyword evidence="2" id="KW-1003">Cell membrane</keyword>
<proteinExistence type="predicted"/>
<dbReference type="InterPro" id="IPR050545">
    <property type="entry name" value="Mycobact_MmpL"/>
</dbReference>
<evidence type="ECO:0000259" key="7">
    <source>
        <dbReference type="PROSITE" id="PS50156"/>
    </source>
</evidence>
<dbReference type="SUPFAM" id="SSF82866">
    <property type="entry name" value="Multidrug efflux transporter AcrB transmembrane domain"/>
    <property type="match status" value="2"/>
</dbReference>
<evidence type="ECO:0000256" key="4">
    <source>
        <dbReference type="ARBA" id="ARBA00022989"/>
    </source>
</evidence>
<feature type="transmembrane region" description="Helical" evidence="6">
    <location>
        <begin position="741"/>
        <end position="764"/>
    </location>
</feature>
<protein>
    <submittedName>
        <fullName evidence="8">Putative exporters of the RND superfamily</fullName>
    </submittedName>
</protein>
<keyword evidence="3 6" id="KW-0812">Transmembrane</keyword>
<feature type="domain" description="SSD" evidence="7">
    <location>
        <begin position="240"/>
        <end position="365"/>
    </location>
</feature>
<evidence type="ECO:0000256" key="6">
    <source>
        <dbReference type="SAM" id="Phobius"/>
    </source>
</evidence>
<feature type="transmembrane region" description="Helical" evidence="6">
    <location>
        <begin position="711"/>
        <end position="729"/>
    </location>
</feature>
<evidence type="ECO:0000256" key="3">
    <source>
        <dbReference type="ARBA" id="ARBA00022692"/>
    </source>
</evidence>
<feature type="transmembrane region" description="Helical" evidence="6">
    <location>
        <begin position="12"/>
        <end position="31"/>
    </location>
</feature>
<dbReference type="EMBL" id="OJIN01000014">
    <property type="protein sequence ID" value="SPD71904.1"/>
    <property type="molecule type" value="Genomic_DNA"/>
</dbReference>
<feature type="transmembrane region" description="Helical" evidence="6">
    <location>
        <begin position="340"/>
        <end position="366"/>
    </location>
</feature>
<dbReference type="PANTHER" id="PTHR33406:SF10">
    <property type="entry name" value="SSD DOMAIN-CONTAINING PROTEIN"/>
    <property type="match status" value="1"/>
</dbReference>
<feature type="transmembrane region" description="Helical" evidence="6">
    <location>
        <begin position="214"/>
        <end position="233"/>
    </location>
</feature>
<keyword evidence="5 6" id="KW-0472">Membrane</keyword>
<evidence type="ECO:0000313" key="8">
    <source>
        <dbReference type="EMBL" id="SPD71904.1"/>
    </source>
</evidence>
<name>A0A445MQZ5_9BACT</name>
<evidence type="ECO:0000256" key="1">
    <source>
        <dbReference type="ARBA" id="ARBA00004651"/>
    </source>
</evidence>
<comment type="subcellular location">
    <subcellularLocation>
        <location evidence="1">Cell membrane</location>
        <topology evidence="1">Multi-pass membrane protein</topology>
    </subcellularLocation>
</comment>
<dbReference type="InterPro" id="IPR004869">
    <property type="entry name" value="MMPL_dom"/>
</dbReference>
<feature type="transmembrane region" description="Helical" evidence="6">
    <location>
        <begin position="240"/>
        <end position="261"/>
    </location>
</feature>
<dbReference type="GO" id="GO:0005886">
    <property type="term" value="C:plasma membrane"/>
    <property type="evidence" value="ECO:0007669"/>
    <property type="project" value="UniProtKB-SubCell"/>
</dbReference>
<feature type="transmembrane region" description="Helical" evidence="6">
    <location>
        <begin position="662"/>
        <end position="683"/>
    </location>
</feature>
<evidence type="ECO:0000256" key="5">
    <source>
        <dbReference type="ARBA" id="ARBA00023136"/>
    </source>
</evidence>
<organism evidence="8">
    <name type="scientific">uncultured Desulfobacterium sp</name>
    <dbReference type="NCBI Taxonomy" id="201089"/>
    <lineage>
        <taxon>Bacteria</taxon>
        <taxon>Pseudomonadati</taxon>
        <taxon>Thermodesulfobacteriota</taxon>
        <taxon>Desulfobacteria</taxon>
        <taxon>Desulfobacterales</taxon>
        <taxon>Desulfobacteriaceae</taxon>
        <taxon>Desulfobacterium</taxon>
        <taxon>environmental samples</taxon>
    </lineage>
</organism>
<sequence length="777" mass="87165">MIKRFSSALIEHRHIAFCLIFIVTVFFGFQIRHIVIRTQLEDLFPADHPFIKIHEKYKDQLGSPFKVFLMLKVKDGEIYNRKTLEKIRRITDRLDAIPGVNHNHIYSIGSQKLKKLRIDKDMILTEPVMPDIPSSMDEFKEIIQSSSGIFGVWTSRDNSSAIFSAEFIQRDMEYDAIFKELQKIKDDESDDNHIIYMAGEPVLMGWVNEYQSEMWWIFGMTFLSLFGLLYIYFRNIPGIIAPVLSTVVGGIWGLGFCGLVGYNLEPLILVIPLLITARALSHAVQITERYFECYYKVGNVKEACIICMTSILPPGTLGIVTDALGIFFIAVAPVPVIQKLAYLCSFWAISIIVSGLIFTPLVLSYIPPAKNISKIVEYRKGLVYSILTAVGRMCSGRGPGIILIVVIILAGVSGVIASKVKIGDIHPGSPILWEDADYNISVGQINESFPGTEELYVLVEGKEPRAVMNPDFLKVLDTFQRYMEKSPLVGRSLSVADLVPTIHRSIYAGHPKFETLPVEETQSAQMFNQIEAHSAPGDYDLYFSRDGSVANVIIWYKDHKGETLRSAVSRVKKFMQDYKDLLKKKHCSFQLASGNLGILAAINDIVEKSQLLNFVLVMGTTFILCWLTYRSIVAALFLIIPLNITNIIVLSIMSGLDIGLNINTLPVVSVGVGVGIDYGIYLLSRLCEEFQIRGEYSRDLVNEALKTTGKAIFFTATTMVVGVIFWYFFSSMKFQAEMGLLLAIIMFINMIGALVLIPALVIYFKPKFLGKVKLLVA</sequence>